<dbReference type="EMBL" id="JAINZW010000001">
    <property type="protein sequence ID" value="MBZ4038099.1"/>
    <property type="molecule type" value="Genomic_DNA"/>
</dbReference>
<dbReference type="PANTHER" id="PTHR43289:SF34">
    <property type="entry name" value="SERINE_THREONINE-PROTEIN KINASE YBDM-RELATED"/>
    <property type="match status" value="1"/>
</dbReference>
<dbReference type="SUPFAM" id="SSF48452">
    <property type="entry name" value="TPR-like"/>
    <property type="match status" value="2"/>
</dbReference>
<dbReference type="InterPro" id="IPR000719">
    <property type="entry name" value="Prot_kinase_dom"/>
</dbReference>
<feature type="domain" description="Protein kinase" evidence="7">
    <location>
        <begin position="76"/>
        <end position="366"/>
    </location>
</feature>
<dbReference type="InterPro" id="IPR011009">
    <property type="entry name" value="Kinase-like_dom_sf"/>
</dbReference>
<evidence type="ECO:0000313" key="8">
    <source>
        <dbReference type="EMBL" id="MBZ4038099.1"/>
    </source>
</evidence>
<sequence>MDAERWQRLSPLLDALFELDPPARERRLAELRDEDAGLAAELEALVALEEGSEDFLSKPAVSPLAGLHPGQEIGPYRLDRQIGEGGMGQVWRASRADGLYERRVALKLLRPGLADTNLRLHFTRERQILARLAHPNIARLLDAGVTGDGQPYLALEYVDGRPITDYCREHDVPLDARLRMFAQVCDAVSHAHANLIVHRDLKPSNILVTPAGDVRLLDFGIAKLLDGEPAAPEHTGTGVRAFTLHYAAPEQIRGEPVSTMTDVYSLGVVLYELLTGCKPYRPERTSDAAWEEAILTGDVPRPSQAALQGTDSGVGSTPSRKRARALSGDLDNIVLKAMARRPEQRYPSVEAMSLDLRRHAAGRPVLARPQSVGYRVRKFVHRHRWAVASGSLVGAVVAVALASVAWQAREAVAEASRAQAMQDFMVGLFESARGHGEAGPLDLRDLLDTAVERGNRQLARQPRARAELLGVVARVRTGLGDYDQAAQLLERQALIVDTLDDIPDGLRLESLTQRGRVHRLRGQPQACIELMAPALRFARGEQSQLPAQAAEFKSQLGRCYRATGARQQARQLFERSLVLRNGADGDALGEVENRMDLAGLEADAGRLQVALKGFEDARAQLTREVGDRHGLMVEIRHNLGRLHRALGQMDAAEREVRGALAVALAVDGPAHPSTLAVRRELASILMQRGQLAAARIELEETHRRLLARLGPHHVDLAGSHAQLAQLAHEQGNTAAALAASRQALAIARTSGDPLRIAEAETSLAALFADDRPAQARELLLQARARRVRALGDGDAKVASVDMRLGAVEFDLGLRDAGLARMRSALPALSDAHGTAHAKTWRATLALAWRAALAGDAKAATTVAAMAQSPATVADDDLRRVTWRARAYDGDLACRNGRPDAGARVLAVLASELEQAQPEGGVLRRDVTELQRACDAQASRVAAGQG</sequence>
<dbReference type="Gene3D" id="3.30.200.20">
    <property type="entry name" value="Phosphorylase Kinase, domain 1"/>
    <property type="match status" value="1"/>
</dbReference>
<dbReference type="InterPro" id="IPR011990">
    <property type="entry name" value="TPR-like_helical_dom_sf"/>
</dbReference>
<evidence type="ECO:0000256" key="1">
    <source>
        <dbReference type="ARBA" id="ARBA00022679"/>
    </source>
</evidence>
<organism evidence="8 9">
    <name type="scientific">Novilysobacter selenitireducens</name>
    <dbReference type="NCBI Taxonomy" id="2872639"/>
    <lineage>
        <taxon>Bacteria</taxon>
        <taxon>Pseudomonadati</taxon>
        <taxon>Pseudomonadota</taxon>
        <taxon>Gammaproteobacteria</taxon>
        <taxon>Lysobacterales</taxon>
        <taxon>Lysobacteraceae</taxon>
        <taxon>Novilysobacter</taxon>
    </lineage>
</organism>
<dbReference type="SUPFAM" id="SSF56112">
    <property type="entry name" value="Protein kinase-like (PK-like)"/>
    <property type="match status" value="1"/>
</dbReference>
<dbReference type="InterPro" id="IPR017441">
    <property type="entry name" value="Protein_kinase_ATP_BS"/>
</dbReference>
<keyword evidence="1" id="KW-0808">Transferase</keyword>
<dbReference type="Pfam" id="PF00069">
    <property type="entry name" value="Pkinase"/>
    <property type="match status" value="1"/>
</dbReference>
<dbReference type="Pfam" id="PF13424">
    <property type="entry name" value="TPR_12"/>
    <property type="match status" value="2"/>
</dbReference>
<dbReference type="RefSeq" id="WP_223674311.1">
    <property type="nucleotide sequence ID" value="NZ_JAINZW010000001.1"/>
</dbReference>
<comment type="caution">
    <text evidence="8">The sequence shown here is derived from an EMBL/GenBank/DDBJ whole genome shotgun (WGS) entry which is preliminary data.</text>
</comment>
<evidence type="ECO:0000256" key="5">
    <source>
        <dbReference type="PROSITE-ProRule" id="PRU10141"/>
    </source>
</evidence>
<dbReference type="InterPro" id="IPR019734">
    <property type="entry name" value="TPR_rpt"/>
</dbReference>
<keyword evidence="3 8" id="KW-0418">Kinase</keyword>
<feature type="binding site" evidence="5">
    <location>
        <position position="107"/>
    </location>
    <ligand>
        <name>ATP</name>
        <dbReference type="ChEBI" id="CHEBI:30616"/>
    </ligand>
</feature>
<feature type="compositionally biased region" description="Polar residues" evidence="6">
    <location>
        <begin position="305"/>
        <end position="318"/>
    </location>
</feature>
<dbReference type="PROSITE" id="PS00108">
    <property type="entry name" value="PROTEIN_KINASE_ST"/>
    <property type="match status" value="1"/>
</dbReference>
<evidence type="ECO:0000313" key="9">
    <source>
        <dbReference type="Proteomes" id="UP001430954"/>
    </source>
</evidence>
<name>A0ABS7T2K4_9GAMM</name>
<feature type="region of interest" description="Disordered" evidence="6">
    <location>
        <begin position="302"/>
        <end position="321"/>
    </location>
</feature>
<evidence type="ECO:0000256" key="4">
    <source>
        <dbReference type="ARBA" id="ARBA00022840"/>
    </source>
</evidence>
<dbReference type="GO" id="GO:0016301">
    <property type="term" value="F:kinase activity"/>
    <property type="evidence" value="ECO:0007669"/>
    <property type="project" value="UniProtKB-KW"/>
</dbReference>
<dbReference type="Pfam" id="PF13176">
    <property type="entry name" value="TPR_7"/>
    <property type="match status" value="1"/>
</dbReference>
<dbReference type="Gene3D" id="1.10.510.10">
    <property type="entry name" value="Transferase(Phosphotransferase) domain 1"/>
    <property type="match status" value="1"/>
</dbReference>
<gene>
    <name evidence="8" type="ORF">K6753_00935</name>
</gene>
<keyword evidence="4 5" id="KW-0067">ATP-binding</keyword>
<evidence type="ECO:0000256" key="6">
    <source>
        <dbReference type="SAM" id="MobiDB-lite"/>
    </source>
</evidence>
<dbReference type="PANTHER" id="PTHR43289">
    <property type="entry name" value="MITOGEN-ACTIVATED PROTEIN KINASE KINASE KINASE 20-RELATED"/>
    <property type="match status" value="1"/>
</dbReference>
<dbReference type="PROSITE" id="PS50011">
    <property type="entry name" value="PROTEIN_KINASE_DOM"/>
    <property type="match status" value="1"/>
</dbReference>
<keyword evidence="2 5" id="KW-0547">Nucleotide-binding</keyword>
<dbReference type="SMART" id="SM00028">
    <property type="entry name" value="TPR"/>
    <property type="match status" value="4"/>
</dbReference>
<accession>A0ABS7T2K4</accession>
<evidence type="ECO:0000259" key="7">
    <source>
        <dbReference type="PROSITE" id="PS50011"/>
    </source>
</evidence>
<dbReference type="Gene3D" id="1.25.40.10">
    <property type="entry name" value="Tetratricopeptide repeat domain"/>
    <property type="match status" value="2"/>
</dbReference>
<dbReference type="InterPro" id="IPR008271">
    <property type="entry name" value="Ser/Thr_kinase_AS"/>
</dbReference>
<dbReference type="Proteomes" id="UP001430954">
    <property type="component" value="Unassembled WGS sequence"/>
</dbReference>
<dbReference type="CDD" id="cd14014">
    <property type="entry name" value="STKc_PknB_like"/>
    <property type="match status" value="1"/>
</dbReference>
<protein>
    <submittedName>
        <fullName evidence="8">Protein kinase</fullName>
    </submittedName>
</protein>
<dbReference type="PROSITE" id="PS00107">
    <property type="entry name" value="PROTEIN_KINASE_ATP"/>
    <property type="match status" value="1"/>
</dbReference>
<keyword evidence="9" id="KW-1185">Reference proteome</keyword>
<proteinExistence type="predicted"/>
<evidence type="ECO:0000256" key="2">
    <source>
        <dbReference type="ARBA" id="ARBA00022741"/>
    </source>
</evidence>
<dbReference type="SMART" id="SM00220">
    <property type="entry name" value="S_TKc"/>
    <property type="match status" value="1"/>
</dbReference>
<reference evidence="8 9" key="1">
    <citation type="submission" date="2021-09" db="EMBL/GenBank/DDBJ databases">
        <title>Lysobacter sp. 13A isolated from the river sediment.</title>
        <authorList>
            <person name="Liu H."/>
            <person name="Li S."/>
            <person name="Mao S."/>
        </authorList>
    </citation>
    <scope>NUCLEOTIDE SEQUENCE [LARGE SCALE GENOMIC DNA]</scope>
    <source>
        <strain evidence="8 9">13A</strain>
    </source>
</reference>
<evidence type="ECO:0000256" key="3">
    <source>
        <dbReference type="ARBA" id="ARBA00022777"/>
    </source>
</evidence>